<dbReference type="Pfam" id="PF13374">
    <property type="entry name" value="TPR_10"/>
    <property type="match status" value="1"/>
</dbReference>
<dbReference type="EMBL" id="CAKOGP040000002">
    <property type="protein sequence ID" value="CAJ1920154.1"/>
    <property type="molecule type" value="Genomic_DNA"/>
</dbReference>
<evidence type="ECO:0000256" key="3">
    <source>
        <dbReference type="PROSITE-ProRule" id="PRU00339"/>
    </source>
</evidence>
<organism evidence="5 6">
    <name type="scientific">Cylindrotheca closterium</name>
    <dbReference type="NCBI Taxonomy" id="2856"/>
    <lineage>
        <taxon>Eukaryota</taxon>
        <taxon>Sar</taxon>
        <taxon>Stramenopiles</taxon>
        <taxon>Ochrophyta</taxon>
        <taxon>Bacillariophyta</taxon>
        <taxon>Bacillariophyceae</taxon>
        <taxon>Bacillariophycidae</taxon>
        <taxon>Bacillariales</taxon>
        <taxon>Bacillariaceae</taxon>
        <taxon>Cylindrotheca</taxon>
    </lineage>
</organism>
<dbReference type="InterPro" id="IPR011990">
    <property type="entry name" value="TPR-like_helical_dom_sf"/>
</dbReference>
<proteinExistence type="predicted"/>
<dbReference type="SMART" id="SM00028">
    <property type="entry name" value="TPR"/>
    <property type="match status" value="2"/>
</dbReference>
<dbReference type="AlphaFoldDB" id="A0AAD2FBD1"/>
<name>A0AAD2FBD1_9STRA</name>
<feature type="repeat" description="TPR" evidence="3">
    <location>
        <begin position="60"/>
        <end position="93"/>
    </location>
</feature>
<dbReference type="Pfam" id="PF13181">
    <property type="entry name" value="TPR_8"/>
    <property type="match status" value="1"/>
</dbReference>
<accession>A0AAD2FBD1</accession>
<dbReference type="Proteomes" id="UP001295423">
    <property type="component" value="Unassembled WGS sequence"/>
</dbReference>
<evidence type="ECO:0008006" key="7">
    <source>
        <dbReference type="Google" id="ProtNLM"/>
    </source>
</evidence>
<dbReference type="PANTHER" id="PTHR45641">
    <property type="entry name" value="TETRATRICOPEPTIDE REPEAT PROTEIN (AFU_ORTHOLOGUE AFUA_6G03870)"/>
    <property type="match status" value="1"/>
</dbReference>
<dbReference type="InterPro" id="IPR019734">
    <property type="entry name" value="TPR_rpt"/>
</dbReference>
<evidence type="ECO:0000313" key="5">
    <source>
        <dbReference type="EMBL" id="CAJ1920154.1"/>
    </source>
</evidence>
<feature type="region of interest" description="Disordered" evidence="4">
    <location>
        <begin position="153"/>
        <end position="194"/>
    </location>
</feature>
<keyword evidence="2 3" id="KW-0802">TPR repeat</keyword>
<evidence type="ECO:0000313" key="6">
    <source>
        <dbReference type="Proteomes" id="UP001295423"/>
    </source>
</evidence>
<keyword evidence="6" id="KW-1185">Reference proteome</keyword>
<evidence type="ECO:0000256" key="1">
    <source>
        <dbReference type="ARBA" id="ARBA00022737"/>
    </source>
</evidence>
<evidence type="ECO:0000256" key="4">
    <source>
        <dbReference type="SAM" id="MobiDB-lite"/>
    </source>
</evidence>
<dbReference type="PANTHER" id="PTHR45641:SF19">
    <property type="entry name" value="NEPHROCYSTIN-3"/>
    <property type="match status" value="1"/>
</dbReference>
<keyword evidence="1" id="KW-0677">Repeat</keyword>
<dbReference type="Gene3D" id="1.25.40.10">
    <property type="entry name" value="Tetratricopeptide repeat domain"/>
    <property type="match status" value="1"/>
</dbReference>
<feature type="compositionally biased region" description="Basic and acidic residues" evidence="4">
    <location>
        <begin position="185"/>
        <end position="194"/>
    </location>
</feature>
<dbReference type="SUPFAM" id="SSF48452">
    <property type="entry name" value="TPR-like"/>
    <property type="match status" value="1"/>
</dbReference>
<evidence type="ECO:0000256" key="2">
    <source>
        <dbReference type="ARBA" id="ARBA00022803"/>
    </source>
</evidence>
<reference evidence="5" key="1">
    <citation type="submission" date="2023-08" db="EMBL/GenBank/DDBJ databases">
        <authorList>
            <person name="Audoor S."/>
            <person name="Bilcke G."/>
        </authorList>
    </citation>
    <scope>NUCLEOTIDE SEQUENCE</scope>
</reference>
<gene>
    <name evidence="5" type="ORF">CYCCA115_LOCUS874</name>
</gene>
<protein>
    <recommendedName>
        <fullName evidence="7">Kinesin light chain</fullName>
    </recommendedName>
</protein>
<feature type="repeat" description="TPR" evidence="3">
    <location>
        <begin position="106"/>
        <end position="139"/>
    </location>
</feature>
<sequence>MHPPKEDDGEGRKVSYASDYLSLSDDELSLSEFDFKVDEENSLGNDQLDDDGPDQASTTVHAYHNIALAFVEQDKPDQAIAVYKKALKIQSTALGPDQIDTSAETAEIYYNMARAYAKQGKGEKAKALFQRAFSIYCRTLGPHHPSTVKTKELMEWMRQEDAEDQTSESASKEGKTTKRRKERPRSHDSDCMIS</sequence>
<dbReference type="PROSITE" id="PS50005">
    <property type="entry name" value="TPR"/>
    <property type="match status" value="2"/>
</dbReference>
<comment type="caution">
    <text evidence="5">The sequence shown here is derived from an EMBL/GenBank/DDBJ whole genome shotgun (WGS) entry which is preliminary data.</text>
</comment>